<dbReference type="AlphaFoldDB" id="A0A365QQQ8"/>
<comment type="caution">
    <text evidence="1">The sequence shown here is derived from an EMBL/GenBank/DDBJ whole genome shotgun (WGS) entry which is preliminary data.</text>
</comment>
<reference evidence="1 2" key="1">
    <citation type="submission" date="2018-06" db="EMBL/GenBank/DDBJ databases">
        <title>Draft genome sequence of Burkholderia reimsis strain BE51 isolated from a French agricultural soil.</title>
        <authorList>
            <person name="Esmaeel Q."/>
        </authorList>
    </citation>
    <scope>NUCLEOTIDE SEQUENCE [LARGE SCALE GENOMIC DNA]</scope>
    <source>
        <strain evidence="1 2">BE51</strain>
    </source>
</reference>
<evidence type="ECO:0000313" key="1">
    <source>
        <dbReference type="EMBL" id="RBB36787.1"/>
    </source>
</evidence>
<dbReference type="Proteomes" id="UP000252458">
    <property type="component" value="Unassembled WGS sequence"/>
</dbReference>
<dbReference type="EMBL" id="QMFZ01000022">
    <property type="protein sequence ID" value="RBB36787.1"/>
    <property type="molecule type" value="Genomic_DNA"/>
</dbReference>
<name>A0A365QQQ8_9BURK</name>
<accession>A0A365QQQ8</accession>
<proteinExistence type="predicted"/>
<organism evidence="1 2">
    <name type="scientific">Burkholderia reimsis</name>
    <dbReference type="NCBI Taxonomy" id="2234132"/>
    <lineage>
        <taxon>Bacteria</taxon>
        <taxon>Pseudomonadati</taxon>
        <taxon>Pseudomonadota</taxon>
        <taxon>Betaproteobacteria</taxon>
        <taxon>Burkholderiales</taxon>
        <taxon>Burkholderiaceae</taxon>
        <taxon>Burkholderia</taxon>
    </lineage>
</organism>
<keyword evidence="2" id="KW-1185">Reference proteome</keyword>
<evidence type="ECO:0000313" key="2">
    <source>
        <dbReference type="Proteomes" id="UP000252458"/>
    </source>
</evidence>
<gene>
    <name evidence="1" type="ORF">DPV79_24325</name>
</gene>
<protein>
    <submittedName>
        <fullName evidence="1">Uncharacterized protein</fullName>
    </submittedName>
</protein>
<sequence length="124" mass="14038">MSAEFRGRRDFALQTAGSIEGRHRHFAECRLVDYLESFYYFNACPNRKVFAMIAPTVEALSAAARAGITVIRPDGSTTRVHGATASVGTSVIDVLYDPEHGTYDWIVDGIERNVDWVRWFFEME</sequence>